<dbReference type="Proteomes" id="UP000076858">
    <property type="component" value="Unassembled WGS sequence"/>
</dbReference>
<accession>A0A164DZE7</accession>
<keyword evidence="2" id="KW-1185">Reference proteome</keyword>
<gene>
    <name evidence="1" type="ORF">APZ42_009494</name>
</gene>
<name>A0A164DZE7_9CRUS</name>
<proteinExistence type="predicted"/>
<evidence type="ECO:0000313" key="2">
    <source>
        <dbReference type="Proteomes" id="UP000076858"/>
    </source>
</evidence>
<dbReference type="AlphaFoldDB" id="A0A164DZE7"/>
<dbReference type="EMBL" id="LRGB01025529">
    <property type="protein sequence ID" value="KZR96266.1"/>
    <property type="molecule type" value="Genomic_DNA"/>
</dbReference>
<organism evidence="1 2">
    <name type="scientific">Daphnia magna</name>
    <dbReference type="NCBI Taxonomy" id="35525"/>
    <lineage>
        <taxon>Eukaryota</taxon>
        <taxon>Metazoa</taxon>
        <taxon>Ecdysozoa</taxon>
        <taxon>Arthropoda</taxon>
        <taxon>Crustacea</taxon>
        <taxon>Branchiopoda</taxon>
        <taxon>Diplostraca</taxon>
        <taxon>Cladocera</taxon>
        <taxon>Anomopoda</taxon>
        <taxon>Daphniidae</taxon>
        <taxon>Daphnia</taxon>
    </lineage>
</organism>
<evidence type="ECO:0000313" key="1">
    <source>
        <dbReference type="EMBL" id="KZR96266.1"/>
    </source>
</evidence>
<comment type="caution">
    <text evidence="1">The sequence shown here is derived from an EMBL/GenBank/DDBJ whole genome shotgun (WGS) entry which is preliminary data.</text>
</comment>
<reference evidence="1 2" key="1">
    <citation type="submission" date="2016-03" db="EMBL/GenBank/DDBJ databases">
        <title>EvidentialGene: Evidence-directed Construction of Genes on Genomes.</title>
        <authorList>
            <person name="Gilbert D.G."/>
            <person name="Choi J.-H."/>
            <person name="Mockaitis K."/>
            <person name="Colbourne J."/>
            <person name="Pfrender M."/>
        </authorList>
    </citation>
    <scope>NUCLEOTIDE SEQUENCE [LARGE SCALE GENOMIC DNA]</scope>
    <source>
        <strain evidence="1 2">Xinb3</strain>
        <tissue evidence="1">Complete organism</tissue>
    </source>
</reference>
<sequence length="44" mass="4831">MLNNRLLVIIVRNSNGVMSSVMIDGLEGQTCPLMSHLSLYLPCP</sequence>
<protein>
    <submittedName>
        <fullName evidence="1">Uncharacterized protein</fullName>
    </submittedName>
</protein>